<feature type="compositionally biased region" description="Basic and acidic residues" evidence="2">
    <location>
        <begin position="368"/>
        <end position="377"/>
    </location>
</feature>
<feature type="region of interest" description="Disordered" evidence="2">
    <location>
        <begin position="54"/>
        <end position="106"/>
    </location>
</feature>
<dbReference type="AlphaFoldDB" id="A0ABD2MIF2"/>
<dbReference type="Pfam" id="PF10650">
    <property type="entry name" value="zf-C3H1"/>
    <property type="match status" value="1"/>
</dbReference>
<feature type="region of interest" description="Disordered" evidence="2">
    <location>
        <begin position="311"/>
        <end position="337"/>
    </location>
</feature>
<sequence length="720" mass="81906">MNLEESMEREEGEIFDDDLEAISDDSIIVTPALGKLNSHKESLCALSLSSVSDMEGVEYSSKPEPATNVEKKRIQRRKSISSKKRRMSKHYHRHRSDSSSDSDDNVSLTKKLLKEAIRIDSKESHNNSLRTRLRGMVTKSTTEETIQEDTKKTSFDALENMIPSPVNSIVDIDSNVLDQTLSSIEIVEKDKECLDSPAEQENDSELIQLRLEALKTAVINKYHHRKKRKTIQDSTQNSDNLEINKENSCDNVNINPLESNLLNCEENFHRNEVIGNSVNNSEEDEDEDILRAVLLASIAKKITNKVSPPSLKTKVDNKTTDLVNASKPPKVDKSNQPLTLPVKKNINVPKIPRFIISVNNSDSNSDDNSIREESEQSLKKKCENIKQEQKKVENEVDKFLKQQRAEVEAKQKLAVKVEKPIVKPNVKPVTSSNLPETNSLYKLLPKSKQLEYEKLIQKLKSAEKKPRIRRLSNRALETKSLIKNSRLKTSSKIVESTEGDSKLQMTETLQRTLKDMQTHVNGRLQIKRKYHGLTPLLRKVNAASQEQKKHESRIKYLLTQLKEARNQYQKSQQDFHEVLKEFFKKKDDIDKRPFRGNIVLKTPVTSTPNFGLIEKKKVVSNVSSSAKVPQKKLIPIAQVEKVQCKVVLEKCPVNLTDPNDIEFKKVEMDEAAAVPKYTSPLDNKGSLSNKINPLEILCPFEINGSCRDTECTFNHCNKDL</sequence>
<keyword evidence="5" id="KW-1185">Reference proteome</keyword>
<protein>
    <recommendedName>
        <fullName evidence="3">Putative zinc-finger domain-containing protein</fullName>
    </recommendedName>
</protein>
<dbReference type="InterPro" id="IPR019607">
    <property type="entry name" value="Putative_zinc-finger_domain"/>
</dbReference>
<evidence type="ECO:0000313" key="4">
    <source>
        <dbReference type="EMBL" id="KAL3265886.1"/>
    </source>
</evidence>
<accession>A0ABD2MIF2</accession>
<evidence type="ECO:0000256" key="1">
    <source>
        <dbReference type="SAM" id="Coils"/>
    </source>
</evidence>
<feature type="coiled-coil region" evidence="1">
    <location>
        <begin position="547"/>
        <end position="581"/>
    </location>
</feature>
<comment type="caution">
    <text evidence="4">The sequence shown here is derived from an EMBL/GenBank/DDBJ whole genome shotgun (WGS) entry which is preliminary data.</text>
</comment>
<reference evidence="4 5" key="1">
    <citation type="journal article" date="2021" name="BMC Biol.">
        <title>Horizontally acquired antibacterial genes associated with adaptive radiation of ladybird beetles.</title>
        <authorList>
            <person name="Li H.S."/>
            <person name="Tang X.F."/>
            <person name="Huang Y.H."/>
            <person name="Xu Z.Y."/>
            <person name="Chen M.L."/>
            <person name="Du X.Y."/>
            <person name="Qiu B.Y."/>
            <person name="Chen P.T."/>
            <person name="Zhang W."/>
            <person name="Slipinski A."/>
            <person name="Escalona H.E."/>
            <person name="Waterhouse R.M."/>
            <person name="Zwick A."/>
            <person name="Pang H."/>
        </authorList>
    </citation>
    <scope>NUCLEOTIDE SEQUENCE [LARGE SCALE GENOMIC DNA]</scope>
    <source>
        <strain evidence="4">SYSU2018</strain>
    </source>
</reference>
<evidence type="ECO:0000256" key="2">
    <source>
        <dbReference type="SAM" id="MobiDB-lite"/>
    </source>
</evidence>
<gene>
    <name evidence="4" type="ORF">HHI36_010077</name>
</gene>
<keyword evidence="1" id="KW-0175">Coiled coil</keyword>
<proteinExistence type="predicted"/>
<dbReference type="EMBL" id="JABFTP020000001">
    <property type="protein sequence ID" value="KAL3265886.1"/>
    <property type="molecule type" value="Genomic_DNA"/>
</dbReference>
<feature type="region of interest" description="Disordered" evidence="2">
    <location>
        <begin position="357"/>
        <end position="377"/>
    </location>
</feature>
<evidence type="ECO:0000313" key="5">
    <source>
        <dbReference type="Proteomes" id="UP001516400"/>
    </source>
</evidence>
<dbReference type="Proteomes" id="UP001516400">
    <property type="component" value="Unassembled WGS sequence"/>
</dbReference>
<organism evidence="4 5">
    <name type="scientific">Cryptolaemus montrouzieri</name>
    <dbReference type="NCBI Taxonomy" id="559131"/>
    <lineage>
        <taxon>Eukaryota</taxon>
        <taxon>Metazoa</taxon>
        <taxon>Ecdysozoa</taxon>
        <taxon>Arthropoda</taxon>
        <taxon>Hexapoda</taxon>
        <taxon>Insecta</taxon>
        <taxon>Pterygota</taxon>
        <taxon>Neoptera</taxon>
        <taxon>Endopterygota</taxon>
        <taxon>Coleoptera</taxon>
        <taxon>Polyphaga</taxon>
        <taxon>Cucujiformia</taxon>
        <taxon>Coccinelloidea</taxon>
        <taxon>Coccinellidae</taxon>
        <taxon>Scymninae</taxon>
        <taxon>Scymnini</taxon>
        <taxon>Cryptolaemus</taxon>
    </lineage>
</organism>
<feature type="compositionally biased region" description="Basic residues" evidence="2">
    <location>
        <begin position="73"/>
        <end position="95"/>
    </location>
</feature>
<name>A0ABD2MIF2_9CUCU</name>
<evidence type="ECO:0000259" key="3">
    <source>
        <dbReference type="Pfam" id="PF10650"/>
    </source>
</evidence>
<feature type="domain" description="Putative zinc-finger" evidence="3">
    <location>
        <begin position="697"/>
        <end position="715"/>
    </location>
</feature>